<name>S7RY30_GLOTA</name>
<gene>
    <name evidence="2" type="ORF">GLOTRDRAFT_126155</name>
</gene>
<dbReference type="Proteomes" id="UP000030669">
    <property type="component" value="Unassembled WGS sequence"/>
</dbReference>
<feature type="compositionally biased region" description="Low complexity" evidence="1">
    <location>
        <begin position="195"/>
        <end position="212"/>
    </location>
</feature>
<dbReference type="RefSeq" id="XP_007862731.1">
    <property type="nucleotide sequence ID" value="XM_007864540.1"/>
</dbReference>
<feature type="region of interest" description="Disordered" evidence="1">
    <location>
        <begin position="936"/>
        <end position="955"/>
    </location>
</feature>
<dbReference type="OMA" id="TWRISEP"/>
<feature type="region of interest" description="Disordered" evidence="1">
    <location>
        <begin position="690"/>
        <end position="772"/>
    </location>
</feature>
<feature type="compositionally biased region" description="Polar residues" evidence="1">
    <location>
        <begin position="182"/>
        <end position="193"/>
    </location>
</feature>
<evidence type="ECO:0000256" key="1">
    <source>
        <dbReference type="SAM" id="MobiDB-lite"/>
    </source>
</evidence>
<dbReference type="KEGG" id="gtr:GLOTRDRAFT_126155"/>
<feature type="compositionally biased region" description="Basic and acidic residues" evidence="1">
    <location>
        <begin position="647"/>
        <end position="658"/>
    </location>
</feature>
<feature type="compositionally biased region" description="Polar residues" evidence="1">
    <location>
        <begin position="726"/>
        <end position="751"/>
    </location>
</feature>
<feature type="region of interest" description="Disordered" evidence="1">
    <location>
        <begin position="639"/>
        <end position="658"/>
    </location>
</feature>
<dbReference type="HOGENOM" id="CLU_007832_0_0_1"/>
<keyword evidence="3" id="KW-1185">Reference proteome</keyword>
<dbReference type="GeneID" id="19301338"/>
<evidence type="ECO:0000313" key="3">
    <source>
        <dbReference type="Proteomes" id="UP000030669"/>
    </source>
</evidence>
<dbReference type="EMBL" id="KB469297">
    <property type="protein sequence ID" value="EPQ59860.1"/>
    <property type="molecule type" value="Genomic_DNA"/>
</dbReference>
<dbReference type="eggNOG" id="ENOG502SQBI">
    <property type="taxonomic scope" value="Eukaryota"/>
</dbReference>
<proteinExistence type="predicted"/>
<protein>
    <submittedName>
        <fullName evidence="2">Uncharacterized protein</fullName>
    </submittedName>
</protein>
<feature type="region of interest" description="Disordered" evidence="1">
    <location>
        <begin position="418"/>
        <end position="443"/>
    </location>
</feature>
<sequence>MHSWRDIGNVILHPVDSAAQWPPEATSVSNALKAPLPDWVFYGPHPFMSKHCRPLAAELKAQRPLVRTGRSASCSLEDSSSNVLRLSFDLALCATALLRSSIQVEPEMPQDAISKTPIIAHFLRNLISIYAPDALSFYEAEYVLPRHPMYQSNPLRKFMPKTAIASLIVCSAAIEMPDDRSVCSTSTDSQDGTGPSLDDLSDHASSPLSASSGRLRRKNEAADWLARHLHDEDSEESDESEDDTTTVACDPALNRHLLACASPRDTVHVPFLCLCEGDGIFGVLASALYQRLACGIKTPIVGLTYHYGSPVLRVLVAWIGECDAPDGSLPPVHIAYEDNSGHPLSFGVFDLHHPVGSLRLASPPTVPFSWRSDLDPMEENNSDSDDSTCSIATWVQNMADATRDSDDPQSVALVKAMAPRQVQTRASGSTWSGGSSGGPRSAVLSGFQGENSNYAVRKYEEYATFQWPTEWETFEKMPAVDPLVEDLKRDLFMVFQARQRDAKAPAASPSSGSVYEMISAKLSFILHVCRSVRQSRLAPSDAPNSYEFETRLEWDILVREIMRSDDVCPLPERTLRLPKNINMENDFSEAYRGAVGTALLAQANLFSSASGARVGREKTHFRSYAGRMAEAASSLLNEGYDVPGEEDAARSQEEPKSGRCDNICSFKFRGFYPPGRDDIYKFHRLIIQNDSKMSPPDPSEGQQPEPLKASKTRVRPEENLRPDSIFGSSRNESQYTKANSEQASAVPTTPTDETRPKTAGAETPGTSDVEASDSLYAPLLMVEYKKKHDANHVATATNQCRMYTVAASKFLAHLGICEFPTFGLIGTGSIGAVTCTYTMPAPAQVRSNTSGATIEQTDDLEITYVVEAGARLFDLSTPIGVFHFSTFLCMLLHDHAKDMKAKLAEARPDFHTMCRDEGQKVVWTRDMQPDVLQAVSDAVGKTDPPSDTSSAVQES</sequence>
<reference evidence="2 3" key="1">
    <citation type="journal article" date="2012" name="Science">
        <title>The Paleozoic origin of enzymatic lignin decomposition reconstructed from 31 fungal genomes.</title>
        <authorList>
            <person name="Floudas D."/>
            <person name="Binder M."/>
            <person name="Riley R."/>
            <person name="Barry K."/>
            <person name="Blanchette R.A."/>
            <person name="Henrissat B."/>
            <person name="Martinez A.T."/>
            <person name="Otillar R."/>
            <person name="Spatafora J.W."/>
            <person name="Yadav J.S."/>
            <person name="Aerts A."/>
            <person name="Benoit I."/>
            <person name="Boyd A."/>
            <person name="Carlson A."/>
            <person name="Copeland A."/>
            <person name="Coutinho P.M."/>
            <person name="de Vries R.P."/>
            <person name="Ferreira P."/>
            <person name="Findley K."/>
            <person name="Foster B."/>
            <person name="Gaskell J."/>
            <person name="Glotzer D."/>
            <person name="Gorecki P."/>
            <person name="Heitman J."/>
            <person name="Hesse C."/>
            <person name="Hori C."/>
            <person name="Igarashi K."/>
            <person name="Jurgens J.A."/>
            <person name="Kallen N."/>
            <person name="Kersten P."/>
            <person name="Kohler A."/>
            <person name="Kuees U."/>
            <person name="Kumar T.K.A."/>
            <person name="Kuo A."/>
            <person name="LaButti K."/>
            <person name="Larrondo L.F."/>
            <person name="Lindquist E."/>
            <person name="Ling A."/>
            <person name="Lombard V."/>
            <person name="Lucas S."/>
            <person name="Lundell T."/>
            <person name="Martin R."/>
            <person name="McLaughlin D.J."/>
            <person name="Morgenstern I."/>
            <person name="Morin E."/>
            <person name="Murat C."/>
            <person name="Nagy L.G."/>
            <person name="Nolan M."/>
            <person name="Ohm R.A."/>
            <person name="Patyshakuliyeva A."/>
            <person name="Rokas A."/>
            <person name="Ruiz-Duenas F.J."/>
            <person name="Sabat G."/>
            <person name="Salamov A."/>
            <person name="Samejima M."/>
            <person name="Schmutz J."/>
            <person name="Slot J.C."/>
            <person name="St John F."/>
            <person name="Stenlid J."/>
            <person name="Sun H."/>
            <person name="Sun S."/>
            <person name="Syed K."/>
            <person name="Tsang A."/>
            <person name="Wiebenga A."/>
            <person name="Young D."/>
            <person name="Pisabarro A."/>
            <person name="Eastwood D.C."/>
            <person name="Martin F."/>
            <person name="Cullen D."/>
            <person name="Grigoriev I.V."/>
            <person name="Hibbett D.S."/>
        </authorList>
    </citation>
    <scope>NUCLEOTIDE SEQUENCE [LARGE SCALE GENOMIC DNA]</scope>
    <source>
        <strain evidence="2 3">ATCC 11539</strain>
    </source>
</reference>
<feature type="region of interest" description="Disordered" evidence="1">
    <location>
        <begin position="181"/>
        <end position="216"/>
    </location>
</feature>
<organism evidence="2 3">
    <name type="scientific">Gloeophyllum trabeum (strain ATCC 11539 / FP-39264 / Madison 617)</name>
    <name type="common">Brown rot fungus</name>
    <dbReference type="NCBI Taxonomy" id="670483"/>
    <lineage>
        <taxon>Eukaryota</taxon>
        <taxon>Fungi</taxon>
        <taxon>Dikarya</taxon>
        <taxon>Basidiomycota</taxon>
        <taxon>Agaricomycotina</taxon>
        <taxon>Agaricomycetes</taxon>
        <taxon>Gloeophyllales</taxon>
        <taxon>Gloeophyllaceae</taxon>
        <taxon>Gloeophyllum</taxon>
    </lineage>
</organism>
<accession>S7RY30</accession>
<dbReference type="OrthoDB" id="2919059at2759"/>
<evidence type="ECO:0000313" key="2">
    <source>
        <dbReference type="EMBL" id="EPQ59860.1"/>
    </source>
</evidence>
<dbReference type="AlphaFoldDB" id="S7RY30"/>
<feature type="compositionally biased region" description="Polar residues" evidence="1">
    <location>
        <begin position="945"/>
        <end position="955"/>
    </location>
</feature>